<evidence type="ECO:0000313" key="2">
    <source>
        <dbReference type="EMBL" id="MBA5639076.1"/>
    </source>
</evidence>
<gene>
    <name evidence="2" type="ORF">H3H37_18615</name>
</gene>
<dbReference type="Pfam" id="PF05016">
    <property type="entry name" value="ParE_toxin"/>
    <property type="match status" value="1"/>
</dbReference>
<proteinExistence type="predicted"/>
<protein>
    <submittedName>
        <fullName evidence="2">Type II toxin-antitoxin system RelE/ParE family toxin</fullName>
    </submittedName>
</protein>
<dbReference type="RefSeq" id="WP_182165265.1">
    <property type="nucleotide sequence ID" value="NZ_JACEZT010000013.1"/>
</dbReference>
<dbReference type="Proteomes" id="UP000534388">
    <property type="component" value="Unassembled WGS sequence"/>
</dbReference>
<name>A0A7W2EV14_9BURK</name>
<dbReference type="InterPro" id="IPR035093">
    <property type="entry name" value="RelE/ParE_toxin_dom_sf"/>
</dbReference>
<evidence type="ECO:0000313" key="3">
    <source>
        <dbReference type="Proteomes" id="UP000534388"/>
    </source>
</evidence>
<reference evidence="2 3" key="1">
    <citation type="submission" date="2020-07" db="EMBL/GenBank/DDBJ databases">
        <title>Novel species isolated from subtropical streams in China.</title>
        <authorList>
            <person name="Lu H."/>
        </authorList>
    </citation>
    <scope>NUCLEOTIDE SEQUENCE [LARGE SCALE GENOMIC DNA]</scope>
    <source>
        <strain evidence="2 3">LX20W</strain>
    </source>
</reference>
<dbReference type="AlphaFoldDB" id="A0A7W2EV14"/>
<keyword evidence="1" id="KW-1277">Toxin-antitoxin system</keyword>
<organism evidence="2 3">
    <name type="scientific">Rugamonas brunnea</name>
    <dbReference type="NCBI Taxonomy" id="2758569"/>
    <lineage>
        <taxon>Bacteria</taxon>
        <taxon>Pseudomonadati</taxon>
        <taxon>Pseudomonadota</taxon>
        <taxon>Betaproteobacteria</taxon>
        <taxon>Burkholderiales</taxon>
        <taxon>Oxalobacteraceae</taxon>
        <taxon>Telluria group</taxon>
        <taxon>Rugamonas</taxon>
    </lineage>
</organism>
<dbReference type="InterPro" id="IPR007712">
    <property type="entry name" value="RelE/ParE_toxin"/>
</dbReference>
<comment type="caution">
    <text evidence="2">The sequence shown here is derived from an EMBL/GenBank/DDBJ whole genome shotgun (WGS) entry which is preliminary data.</text>
</comment>
<dbReference type="EMBL" id="JACEZT010000013">
    <property type="protein sequence ID" value="MBA5639076.1"/>
    <property type="molecule type" value="Genomic_DNA"/>
</dbReference>
<dbReference type="Gene3D" id="3.30.2310.20">
    <property type="entry name" value="RelE-like"/>
    <property type="match status" value="1"/>
</dbReference>
<sequence length="91" mass="10267">MIRWSSAAAKSLAQTLEHINTQDPNTGHLVAQRVQSALDLIALRPAIGTPTTRPGIRRFAIPKTGHLIEYRSDETGIIVIRWMRQAKLRKR</sequence>
<evidence type="ECO:0000256" key="1">
    <source>
        <dbReference type="ARBA" id="ARBA00022649"/>
    </source>
</evidence>
<accession>A0A7W2EV14</accession>
<keyword evidence="3" id="KW-1185">Reference proteome</keyword>